<dbReference type="Proteomes" id="UP000183947">
    <property type="component" value="Unassembled WGS sequence"/>
</dbReference>
<dbReference type="InterPro" id="IPR003961">
    <property type="entry name" value="FN3_dom"/>
</dbReference>
<dbReference type="Gene3D" id="2.60.40.10">
    <property type="entry name" value="Immunoglobulins"/>
    <property type="match status" value="2"/>
</dbReference>
<reference evidence="3" key="1">
    <citation type="submission" date="2016-11" db="EMBL/GenBank/DDBJ databases">
        <authorList>
            <person name="Varghese N."/>
            <person name="Submissions S."/>
        </authorList>
    </citation>
    <scope>NUCLEOTIDE SEQUENCE [LARGE SCALE GENOMIC DNA]</scope>
    <source>
        <strain evidence="3">DSM 18569</strain>
    </source>
</reference>
<dbReference type="CDD" id="cd00102">
    <property type="entry name" value="IPT"/>
    <property type="match status" value="1"/>
</dbReference>
<name>A0A1M6XH03_9BACT</name>
<gene>
    <name evidence="2" type="ORF">SAMN02746009_02037</name>
</gene>
<protein>
    <submittedName>
        <fullName evidence="2">Por secretion system C-terminal sorting domain-containing protein</fullName>
    </submittedName>
</protein>
<organism evidence="2 3">
    <name type="scientific">Hymenobacter psychrotolerans DSM 18569</name>
    <dbReference type="NCBI Taxonomy" id="1121959"/>
    <lineage>
        <taxon>Bacteria</taxon>
        <taxon>Pseudomonadati</taxon>
        <taxon>Bacteroidota</taxon>
        <taxon>Cytophagia</taxon>
        <taxon>Cytophagales</taxon>
        <taxon>Hymenobacteraceae</taxon>
        <taxon>Hymenobacter</taxon>
    </lineage>
</organism>
<dbReference type="STRING" id="1121959.SAMN02746009_02037"/>
<sequence length="1507" mass="154102">MPVAAENSANVQVRWIYYEVSGSGGRTRIGLDEIIISSTGSATPTLTATPTTRTGFTYVAGSGPSTSQSYDLSGSNLTADGSITVSGSANYEVSSNNSTFGATATISYSGTTLAATPVYVRLKAGLAQGNYNNETITHAGGGVTTGPIVTVSGTVTAAPTPGIDVGGTGTLVFSTTQGTPSGQQSFTVTGTALSAPIEVTAPAGYELSATSGNFTGATNTLTLPATGGNVFVRLSGATAGTFNGTIDFVSGSNTASRTVQGTVTVPFVGVFEPFETGSTPGTGYVVPAAPITFPSGNWTFFQALTGTTSSDNPRGSQSVRVRGGGYIEYTKNNGIGELSLYAARYGSDGSTDNSFAISYSTDGGNNFTSVAGTPTTLGLNTLVRYAYTLNVPGTVLIRIASTNPTVGASTRINIDDVSLSDFGSTTPFISSITPTSGPIGTVVTINGGNLTGVTGVLFGATPASAFTVVSATQLTATVDPVTPAGAQTVSVTDGTNTATGPAFTVVATPTITASTASLSGFTTTQGTPSATQTYTVRGDGLGNAGIVVSTPAGFEAATVAGGPYTNSFTLPTNASGNVATTTIYVRLTGVNQGTFTGNLDNNSASVAAPVQIALSGTVNPAPGLQAAPNALAGFTATVGQNSAAQSYLLTGSGLLADVVVTAPNGYEVATAAAGTYTSSLTVARSSGNVNQTIYVRLRNTIAAGSYSAGSVTNVSGGFSASVALSGTVAAPASLAAEPTSVGVITFGAVTSTSIRVNVTSGDGSGRLLVVRQATPITADPIDGIAYTASPAFGAGSEIGSQNYVVLRSPANTPGVTVTGLTPGVTYYFRLYEYNGTGGNTNYLTNLTANNDATTSAPVATTGPGELYMEEAFDYPLGTTLTGTGNWTALNNTTTNAIQTDNLTLSASQYGTPSLGTAAKLDADGQDVRRTFSPSLTAGTLYASFLVNVGANGIGNDNDYYVSLSGAADGAYRGRVHFRANASGPGYNIGVSFAGSTGGDANRINYAADGSGPLAYAYGQTYTVVIRYTRNPGTSDDVLRLYVLDQNTPVVEPTVPQVADFPITFNSTSTTEEIITSIVLRQNSNNQNLVVDGIRVGSGWGAVVGRPRFVDEQFALRAGNYYDVEVNLPSASEAVAVLGMTTVESALLLTQGRLLTTTANLLTLRSSAAIVPATPTITATSFVDGPLAWEYDGNTNRTFPIGKDGIVRPFTLNVSQTGTAIYQMEVINGVSPDFGLPANITRRSAVRYYTLSRLSGTAAVTAAQVTLTYGTDDGVNDPSFLRVLRSVNGAPYEDRGQSSGGTGNPTGAIISDAFAADFNLQNIFTLGNQTPGTNPLPVTLISFTAERQREVVNVAWATASEKDNARFEVQRSADGKAFSTLESVEGHGTTTRRHDYRIVDRQPLAGLAYYRLRQLDTNGKATFSPVVTVAPGKELALYPNPTRASLTLVAPATAATYRVISTVGSVVLEGQAPTGTATLDVAKLPAGLYQLEVTSAAGRTVRKFTKLD</sequence>
<feature type="domain" description="Fibronectin type-III" evidence="1">
    <location>
        <begin position="738"/>
        <end position="840"/>
    </location>
</feature>
<evidence type="ECO:0000313" key="3">
    <source>
        <dbReference type="Proteomes" id="UP000183947"/>
    </source>
</evidence>
<dbReference type="InterPro" id="IPR026444">
    <property type="entry name" value="Secre_tail"/>
</dbReference>
<keyword evidence="3" id="KW-1185">Reference proteome</keyword>
<dbReference type="SUPFAM" id="SSF81296">
    <property type="entry name" value="E set domains"/>
    <property type="match status" value="1"/>
</dbReference>
<dbReference type="InterPro" id="IPR036116">
    <property type="entry name" value="FN3_sf"/>
</dbReference>
<dbReference type="NCBIfam" id="TIGR04183">
    <property type="entry name" value="Por_Secre_tail"/>
    <property type="match status" value="1"/>
</dbReference>
<evidence type="ECO:0000259" key="1">
    <source>
        <dbReference type="SMART" id="SM00060"/>
    </source>
</evidence>
<dbReference type="InterPro" id="IPR014756">
    <property type="entry name" value="Ig_E-set"/>
</dbReference>
<dbReference type="InterPro" id="IPR013783">
    <property type="entry name" value="Ig-like_fold"/>
</dbReference>
<dbReference type="SMART" id="SM00060">
    <property type="entry name" value="FN3"/>
    <property type="match status" value="1"/>
</dbReference>
<evidence type="ECO:0000313" key="2">
    <source>
        <dbReference type="EMBL" id="SHL05085.1"/>
    </source>
</evidence>
<accession>A0A1M6XH03</accession>
<dbReference type="SUPFAM" id="SSF49265">
    <property type="entry name" value="Fibronectin type III"/>
    <property type="match status" value="1"/>
</dbReference>
<dbReference type="Pfam" id="PF18962">
    <property type="entry name" value="Por_Secre_tail"/>
    <property type="match status" value="1"/>
</dbReference>
<dbReference type="EMBL" id="FRAS01000009">
    <property type="protein sequence ID" value="SHL05085.1"/>
    <property type="molecule type" value="Genomic_DNA"/>
</dbReference>
<proteinExistence type="predicted"/>